<dbReference type="PANTHER" id="PTHR37162">
    <property type="entry name" value="HAT FAMILY DIMERISATION DOMAINCONTAINING PROTEIN-RELATED"/>
    <property type="match status" value="1"/>
</dbReference>
<feature type="compositionally biased region" description="Polar residues" evidence="1">
    <location>
        <begin position="28"/>
        <end position="38"/>
    </location>
</feature>
<feature type="compositionally biased region" description="Gly residues" evidence="1">
    <location>
        <begin position="1"/>
        <end position="11"/>
    </location>
</feature>
<reference evidence="2" key="1">
    <citation type="submission" date="2023-04" db="EMBL/GenBank/DDBJ databases">
        <title>Chromosome-level genome of Chaenocephalus aceratus.</title>
        <authorList>
            <person name="Park H."/>
        </authorList>
    </citation>
    <scope>NUCLEOTIDE SEQUENCE</scope>
    <source>
        <strain evidence="2">DE</strain>
        <tissue evidence="2">Muscle</tissue>
    </source>
</reference>
<gene>
    <name evidence="2" type="ORF">KUDE01_002959</name>
</gene>
<protein>
    <submittedName>
        <fullName evidence="2">Zinc finger protein 862</fullName>
    </submittedName>
</protein>
<feature type="compositionally biased region" description="Basic residues" evidence="1">
    <location>
        <begin position="121"/>
        <end position="130"/>
    </location>
</feature>
<feature type="region of interest" description="Disordered" evidence="1">
    <location>
        <begin position="112"/>
        <end position="131"/>
    </location>
</feature>
<sequence length="752" mass="86409">MVVGEQYGGDNGRNMHMEESQEHKYKTVKNSSENTRQPSYGKYHLFSHDGEPMVMSIRQCPCPLERSPQVIKGVACGPKPGSAPLRCLSSLRSLRYVITPLCRGVIFKNKCKMSSDTPPRPQKRKHRQQKYRREWEEANQWLDRVPEDDYKANCKACRRTFSVSHGGLSDVKQHAAGDLHSRNIRTQRSQAPVSQFFIAETSPEIDSITAAEVTQVYHTVKHNLSYNSADCGHKLNQKTLSDSKMVKKMTLGRTKQEALVKDVLAPKAVGDVLKILTSPPLPFSIQTDASNKGNRKMFPLAVQYFTPESGVTNKMLDFIENPDESAAGIVALLEQSLEKFGLSMDQVTAFSADNTNVNYGIHNSVFTNLKRKQNDLLRGNCHAHIVHNTVKHALDKLTVDVENVVLKVYGHFSISAKRRESLKEFCEFCDVEFQEILRHVTTRWLSLNPAIHRLMQTWTALKSYFISLGDECPKQVQALLKLNRDSTVEDEDIVEIYLLFCNNILSLFEEVVKSLESNRTTCVELYSIMDEFRQKLIQRRDDQFYGYLTRQKLQRLLPHDAHMARAEFTAFLNTAISYVEKWFDFSEENWLFSLQPLLLQHGNLTFNQIEKVATKLNLINKLKMNELYDECTTANTILRRLREEYSDAWKSKGVAARWMAVFKEVDVPNMLSIMRHILSIPASTGYVERIFSRMTNKWSDCRSRCSVELIRSELLITLNFEQTCPEFHTTALKDKELLSAARSNKKYSWKKK</sequence>
<dbReference type="AlphaFoldDB" id="A0AAD9B6P9"/>
<proteinExistence type="predicted"/>
<accession>A0AAD9B6P9</accession>
<dbReference type="InterPro" id="IPR012337">
    <property type="entry name" value="RNaseH-like_sf"/>
</dbReference>
<evidence type="ECO:0000313" key="3">
    <source>
        <dbReference type="Proteomes" id="UP001228049"/>
    </source>
</evidence>
<feature type="compositionally biased region" description="Basic and acidic residues" evidence="1">
    <location>
        <begin position="13"/>
        <end position="25"/>
    </location>
</feature>
<dbReference type="SUPFAM" id="SSF53098">
    <property type="entry name" value="Ribonuclease H-like"/>
    <property type="match status" value="1"/>
</dbReference>
<dbReference type="Proteomes" id="UP001228049">
    <property type="component" value="Unassembled WGS sequence"/>
</dbReference>
<comment type="caution">
    <text evidence="2">The sequence shown here is derived from an EMBL/GenBank/DDBJ whole genome shotgun (WGS) entry which is preliminary data.</text>
</comment>
<organism evidence="2 3">
    <name type="scientific">Dissostichus eleginoides</name>
    <name type="common">Patagonian toothfish</name>
    <name type="synonym">Dissostichus amissus</name>
    <dbReference type="NCBI Taxonomy" id="100907"/>
    <lineage>
        <taxon>Eukaryota</taxon>
        <taxon>Metazoa</taxon>
        <taxon>Chordata</taxon>
        <taxon>Craniata</taxon>
        <taxon>Vertebrata</taxon>
        <taxon>Euteleostomi</taxon>
        <taxon>Actinopterygii</taxon>
        <taxon>Neopterygii</taxon>
        <taxon>Teleostei</taxon>
        <taxon>Neoteleostei</taxon>
        <taxon>Acanthomorphata</taxon>
        <taxon>Eupercaria</taxon>
        <taxon>Perciformes</taxon>
        <taxon>Notothenioidei</taxon>
        <taxon>Nototheniidae</taxon>
        <taxon>Dissostichus</taxon>
    </lineage>
</organism>
<evidence type="ECO:0000256" key="1">
    <source>
        <dbReference type="SAM" id="MobiDB-lite"/>
    </source>
</evidence>
<keyword evidence="3" id="KW-1185">Reference proteome</keyword>
<dbReference type="EMBL" id="JASDAP010000027">
    <property type="protein sequence ID" value="KAK1877651.1"/>
    <property type="molecule type" value="Genomic_DNA"/>
</dbReference>
<feature type="region of interest" description="Disordered" evidence="1">
    <location>
        <begin position="1"/>
        <end position="39"/>
    </location>
</feature>
<name>A0AAD9B6P9_DISEL</name>
<dbReference type="PANTHER" id="PTHR37162:SF1">
    <property type="entry name" value="BED-TYPE DOMAIN-CONTAINING PROTEIN"/>
    <property type="match status" value="1"/>
</dbReference>
<evidence type="ECO:0000313" key="2">
    <source>
        <dbReference type="EMBL" id="KAK1877651.1"/>
    </source>
</evidence>